<dbReference type="AlphaFoldDB" id="A0A5M3MR33"/>
<reference evidence="8" key="1">
    <citation type="journal article" date="2012" name="Science">
        <title>The Paleozoic origin of enzymatic lignin decomposition reconstructed from 31 fungal genomes.</title>
        <authorList>
            <person name="Floudas D."/>
            <person name="Binder M."/>
            <person name="Riley R."/>
            <person name="Barry K."/>
            <person name="Blanchette R.A."/>
            <person name="Henrissat B."/>
            <person name="Martinez A.T."/>
            <person name="Otillar R."/>
            <person name="Spatafora J.W."/>
            <person name="Yadav J.S."/>
            <person name="Aerts A."/>
            <person name="Benoit I."/>
            <person name="Boyd A."/>
            <person name="Carlson A."/>
            <person name="Copeland A."/>
            <person name="Coutinho P.M."/>
            <person name="de Vries R.P."/>
            <person name="Ferreira P."/>
            <person name="Findley K."/>
            <person name="Foster B."/>
            <person name="Gaskell J."/>
            <person name="Glotzer D."/>
            <person name="Gorecki P."/>
            <person name="Heitman J."/>
            <person name="Hesse C."/>
            <person name="Hori C."/>
            <person name="Igarashi K."/>
            <person name="Jurgens J.A."/>
            <person name="Kallen N."/>
            <person name="Kersten P."/>
            <person name="Kohler A."/>
            <person name="Kuees U."/>
            <person name="Kumar T.K.A."/>
            <person name="Kuo A."/>
            <person name="LaButti K."/>
            <person name="Larrondo L.F."/>
            <person name="Lindquist E."/>
            <person name="Ling A."/>
            <person name="Lombard V."/>
            <person name="Lucas S."/>
            <person name="Lundell T."/>
            <person name="Martin R."/>
            <person name="McLaughlin D.J."/>
            <person name="Morgenstern I."/>
            <person name="Morin E."/>
            <person name="Murat C."/>
            <person name="Nagy L.G."/>
            <person name="Nolan M."/>
            <person name="Ohm R.A."/>
            <person name="Patyshakuliyeva A."/>
            <person name="Rokas A."/>
            <person name="Ruiz-Duenas F.J."/>
            <person name="Sabat G."/>
            <person name="Salamov A."/>
            <person name="Samejima M."/>
            <person name="Schmutz J."/>
            <person name="Slot J.C."/>
            <person name="St John F."/>
            <person name="Stenlid J."/>
            <person name="Sun H."/>
            <person name="Sun S."/>
            <person name="Syed K."/>
            <person name="Tsang A."/>
            <person name="Wiebenga A."/>
            <person name="Young D."/>
            <person name="Pisabarro A."/>
            <person name="Eastwood D.C."/>
            <person name="Martin F."/>
            <person name="Cullen D."/>
            <person name="Grigoriev I.V."/>
            <person name="Hibbett D.S."/>
        </authorList>
    </citation>
    <scope>NUCLEOTIDE SEQUENCE [LARGE SCALE GENOMIC DNA]</scope>
    <source>
        <strain evidence="8">RWD-64-598 SS2</strain>
    </source>
</reference>
<evidence type="ECO:0000256" key="2">
    <source>
        <dbReference type="ARBA" id="ARBA00022840"/>
    </source>
</evidence>
<dbReference type="PROSITE" id="PS00108">
    <property type="entry name" value="PROTEIN_KINASE_ST"/>
    <property type="match status" value="1"/>
</dbReference>
<keyword evidence="7" id="KW-0418">Kinase</keyword>
<dbReference type="SUPFAM" id="SSF56112">
    <property type="entry name" value="Protein kinase-like (PK-like)"/>
    <property type="match status" value="1"/>
</dbReference>
<feature type="binding site" evidence="3">
    <location>
        <position position="39"/>
    </location>
    <ligand>
        <name>ATP</name>
        <dbReference type="ChEBI" id="CHEBI:30616"/>
    </ligand>
</feature>
<accession>A0A5M3MR33</accession>
<dbReference type="OMA" id="DEMAWGV"/>
<keyword evidence="1 3" id="KW-0547">Nucleotide-binding</keyword>
<feature type="non-terminal residue" evidence="7">
    <location>
        <position position="1"/>
    </location>
</feature>
<feature type="non-terminal residue" evidence="7">
    <location>
        <position position="360"/>
    </location>
</feature>
<dbReference type="OrthoDB" id="4062651at2759"/>
<dbReference type="PANTHER" id="PTHR24346:SF30">
    <property type="entry name" value="MATERNAL EMBRYONIC LEUCINE ZIPPER KINASE"/>
    <property type="match status" value="1"/>
</dbReference>
<keyword evidence="8" id="KW-1185">Reference proteome</keyword>
<proteinExistence type="inferred from homology"/>
<dbReference type="PROSITE" id="PS00107">
    <property type="entry name" value="PROTEIN_KINASE_ATP"/>
    <property type="match status" value="1"/>
</dbReference>
<protein>
    <submittedName>
        <fullName evidence="7">Kinase-like protein</fullName>
    </submittedName>
</protein>
<evidence type="ECO:0000313" key="7">
    <source>
        <dbReference type="EMBL" id="EIW81517.1"/>
    </source>
</evidence>
<dbReference type="Proteomes" id="UP000053558">
    <property type="component" value="Unassembled WGS sequence"/>
</dbReference>
<dbReference type="GO" id="GO:0035556">
    <property type="term" value="P:intracellular signal transduction"/>
    <property type="evidence" value="ECO:0007669"/>
    <property type="project" value="TreeGrafter"/>
</dbReference>
<dbReference type="GO" id="GO:0005524">
    <property type="term" value="F:ATP binding"/>
    <property type="evidence" value="ECO:0007669"/>
    <property type="project" value="UniProtKB-UniRule"/>
</dbReference>
<dbReference type="EMBL" id="JH711578">
    <property type="protein sequence ID" value="EIW81517.1"/>
    <property type="molecule type" value="Genomic_DNA"/>
</dbReference>
<dbReference type="RefSeq" id="XP_007768187.1">
    <property type="nucleotide sequence ID" value="XM_007769997.1"/>
</dbReference>
<feature type="compositionally biased region" description="Low complexity" evidence="5">
    <location>
        <begin position="170"/>
        <end position="181"/>
    </location>
</feature>
<dbReference type="InterPro" id="IPR008271">
    <property type="entry name" value="Ser/Thr_kinase_AS"/>
</dbReference>
<dbReference type="PIRSF" id="PIRSF000654">
    <property type="entry name" value="Integrin-linked_kinase"/>
    <property type="match status" value="1"/>
</dbReference>
<dbReference type="GO" id="GO:0005737">
    <property type="term" value="C:cytoplasm"/>
    <property type="evidence" value="ECO:0007669"/>
    <property type="project" value="TreeGrafter"/>
</dbReference>
<dbReference type="Gene3D" id="1.10.510.10">
    <property type="entry name" value="Transferase(Phosphotransferase) domain 1"/>
    <property type="match status" value="2"/>
</dbReference>
<comment type="caution">
    <text evidence="7">The sequence shown here is derived from an EMBL/GenBank/DDBJ whole genome shotgun (WGS) entry which is preliminary data.</text>
</comment>
<dbReference type="SMART" id="SM00220">
    <property type="entry name" value="S_TKc"/>
    <property type="match status" value="1"/>
</dbReference>
<dbReference type="PROSITE" id="PS50011">
    <property type="entry name" value="PROTEIN_KINASE_DOM"/>
    <property type="match status" value="1"/>
</dbReference>
<dbReference type="Pfam" id="PF00069">
    <property type="entry name" value="Pkinase"/>
    <property type="match status" value="2"/>
</dbReference>
<feature type="region of interest" description="Disordered" evidence="5">
    <location>
        <begin position="170"/>
        <end position="204"/>
    </location>
</feature>
<organism evidence="7 8">
    <name type="scientific">Coniophora puteana (strain RWD-64-598)</name>
    <name type="common">Brown rot fungus</name>
    <dbReference type="NCBI Taxonomy" id="741705"/>
    <lineage>
        <taxon>Eukaryota</taxon>
        <taxon>Fungi</taxon>
        <taxon>Dikarya</taxon>
        <taxon>Basidiomycota</taxon>
        <taxon>Agaricomycotina</taxon>
        <taxon>Agaricomycetes</taxon>
        <taxon>Agaricomycetidae</taxon>
        <taxon>Boletales</taxon>
        <taxon>Coniophorineae</taxon>
        <taxon>Coniophoraceae</taxon>
        <taxon>Coniophora</taxon>
    </lineage>
</organism>
<evidence type="ECO:0000256" key="5">
    <source>
        <dbReference type="SAM" id="MobiDB-lite"/>
    </source>
</evidence>
<dbReference type="GeneID" id="19206850"/>
<evidence type="ECO:0000256" key="3">
    <source>
        <dbReference type="PROSITE-ProRule" id="PRU10141"/>
    </source>
</evidence>
<comment type="similarity">
    <text evidence="4">Belongs to the protein kinase superfamily.</text>
</comment>
<keyword evidence="2 3" id="KW-0067">ATP-binding</keyword>
<keyword evidence="7" id="KW-0808">Transferase</keyword>
<gene>
    <name evidence="7" type="ORF">CONPUDRAFT_38908</name>
</gene>
<dbReference type="InterPro" id="IPR017441">
    <property type="entry name" value="Protein_kinase_ATP_BS"/>
</dbReference>
<evidence type="ECO:0000313" key="8">
    <source>
        <dbReference type="Proteomes" id="UP000053558"/>
    </source>
</evidence>
<dbReference type="KEGG" id="cput:CONPUDRAFT_38908"/>
<keyword evidence="4" id="KW-0723">Serine/threonine-protein kinase</keyword>
<dbReference type="GO" id="GO:0000226">
    <property type="term" value="P:microtubule cytoskeleton organization"/>
    <property type="evidence" value="ECO:0007669"/>
    <property type="project" value="TreeGrafter"/>
</dbReference>
<dbReference type="InterPro" id="IPR011009">
    <property type="entry name" value="Kinase-like_dom_sf"/>
</dbReference>
<evidence type="ECO:0000259" key="6">
    <source>
        <dbReference type="PROSITE" id="PS50011"/>
    </source>
</evidence>
<feature type="domain" description="Protein kinase" evidence="6">
    <location>
        <begin position="11"/>
        <end position="356"/>
    </location>
</feature>
<dbReference type="GO" id="GO:0004674">
    <property type="term" value="F:protein serine/threonine kinase activity"/>
    <property type="evidence" value="ECO:0007669"/>
    <property type="project" value="UniProtKB-KW"/>
</dbReference>
<name>A0A5M3MR33_CONPW</name>
<evidence type="ECO:0000256" key="1">
    <source>
        <dbReference type="ARBA" id="ARBA00022741"/>
    </source>
</evidence>
<evidence type="ECO:0000256" key="4">
    <source>
        <dbReference type="RuleBase" id="RU000304"/>
    </source>
</evidence>
<dbReference type="InterPro" id="IPR000719">
    <property type="entry name" value="Prot_kinase_dom"/>
</dbReference>
<sequence length="360" mass="39488">PDAEGQIVAGYTLGPVIGYGGFSVIRSASSPSGGTVAIKIVKRADLDKRDNPAHARKELDHEAAVWSSLSHEHILPLFSSEHTSYADFFVMLHCPAGSLFDILKRDGRPALPHDDAGTMFRQVVRGVRYLHETAGYVHRDIKLENVLVDEMGVCRIADFGMARPIEGCDNTTESSGLSSSSDDNEGQQGLQRHRSANVQSSRRQTRLGLPVHLSLIRHHGSQQCRQTTIAEGPGAAAAAGYAHKGNKQKKKQKQNYQSGSLPYAAPELLSHQLAQKTRPHPAQDMWALGVLLYALLTGRLPFMDAFEPRLQMKILHGAFEMPQGIGRGAERVIRGCMDPNVRSRWTIAMVDEMAWGVGWG</sequence>
<dbReference type="PANTHER" id="PTHR24346">
    <property type="entry name" value="MAP/MICROTUBULE AFFINITY-REGULATING KINASE"/>
    <property type="match status" value="1"/>
</dbReference>